<dbReference type="OrthoDB" id="3867457at2"/>
<sequence>MGTKGLPMLDQLGQPFPPVDPRTLAGTATLGLSPRPESVRRARDFTRNTLYGWRLPEQFDAVSLVVSELVTNALRHGLATRQVPAQGPSPSRAPQTAPAAPAVPAQAVSSASPGAQTAAVELELMLCARRLICAVQDPSASAPRVGDMDGAAESGRGLHLVECFSDGWGWRRLTGERRGKVVWAVFQLG</sequence>
<organism evidence="2 3">
    <name type="scientific">Streptomyces hoynatensis</name>
    <dbReference type="NCBI Taxonomy" id="1141874"/>
    <lineage>
        <taxon>Bacteria</taxon>
        <taxon>Bacillati</taxon>
        <taxon>Actinomycetota</taxon>
        <taxon>Actinomycetes</taxon>
        <taxon>Kitasatosporales</taxon>
        <taxon>Streptomycetaceae</taxon>
        <taxon>Streptomyces</taxon>
    </lineage>
</organism>
<keyword evidence="2" id="KW-0067">ATP-binding</keyword>
<evidence type="ECO:0000256" key="1">
    <source>
        <dbReference type="SAM" id="MobiDB-lite"/>
    </source>
</evidence>
<keyword evidence="2" id="KW-0547">Nucleotide-binding</keyword>
<comment type="caution">
    <text evidence="2">The sequence shown here is derived from an EMBL/GenBank/DDBJ whole genome shotgun (WGS) entry which is preliminary data.</text>
</comment>
<dbReference type="InterPro" id="IPR050267">
    <property type="entry name" value="Anti-sigma-factor_SerPK"/>
</dbReference>
<gene>
    <name evidence="2" type="ORF">D7294_10625</name>
</gene>
<dbReference type="RefSeq" id="WP_120678118.1">
    <property type="nucleotide sequence ID" value="NZ_RBAL01000005.1"/>
</dbReference>
<name>A0A3A9Z4I5_9ACTN</name>
<dbReference type="PANTHER" id="PTHR35526">
    <property type="entry name" value="ANTI-SIGMA-F FACTOR RSBW-RELATED"/>
    <property type="match status" value="1"/>
</dbReference>
<dbReference type="CDD" id="cd16936">
    <property type="entry name" value="HATPase_RsbW-like"/>
    <property type="match status" value="1"/>
</dbReference>
<dbReference type="EMBL" id="RBAL01000005">
    <property type="protein sequence ID" value="RKN42969.1"/>
    <property type="molecule type" value="Genomic_DNA"/>
</dbReference>
<dbReference type="PANTHER" id="PTHR35526:SF3">
    <property type="entry name" value="ANTI-SIGMA-F FACTOR RSBW"/>
    <property type="match status" value="1"/>
</dbReference>
<keyword evidence="3" id="KW-1185">Reference proteome</keyword>
<evidence type="ECO:0000313" key="2">
    <source>
        <dbReference type="EMBL" id="RKN42969.1"/>
    </source>
</evidence>
<dbReference type="Gene3D" id="3.30.565.10">
    <property type="entry name" value="Histidine kinase-like ATPase, C-terminal domain"/>
    <property type="match status" value="1"/>
</dbReference>
<dbReference type="InterPro" id="IPR036890">
    <property type="entry name" value="HATPase_C_sf"/>
</dbReference>
<feature type="region of interest" description="Disordered" evidence="1">
    <location>
        <begin position="1"/>
        <end position="20"/>
    </location>
</feature>
<dbReference type="Proteomes" id="UP000272474">
    <property type="component" value="Unassembled WGS sequence"/>
</dbReference>
<dbReference type="AlphaFoldDB" id="A0A3A9Z4I5"/>
<evidence type="ECO:0000313" key="3">
    <source>
        <dbReference type="Proteomes" id="UP000272474"/>
    </source>
</evidence>
<proteinExistence type="predicted"/>
<feature type="region of interest" description="Disordered" evidence="1">
    <location>
        <begin position="81"/>
        <end position="105"/>
    </location>
</feature>
<protein>
    <submittedName>
        <fullName evidence="2">ATP-binding protein</fullName>
    </submittedName>
</protein>
<feature type="compositionally biased region" description="Low complexity" evidence="1">
    <location>
        <begin position="88"/>
        <end position="105"/>
    </location>
</feature>
<accession>A0A3A9Z4I5</accession>
<reference evidence="2 3" key="1">
    <citation type="journal article" date="2014" name="Int. J. Syst. Evol. Microbiol.">
        <title>Streptomyces hoynatensis sp. nov., isolated from deep marine sediment.</title>
        <authorList>
            <person name="Veyisoglu A."/>
            <person name="Sahin N."/>
        </authorList>
    </citation>
    <scope>NUCLEOTIDE SEQUENCE [LARGE SCALE GENOMIC DNA]</scope>
    <source>
        <strain evidence="2 3">KCTC 29097</strain>
    </source>
</reference>
<dbReference type="GO" id="GO:0005524">
    <property type="term" value="F:ATP binding"/>
    <property type="evidence" value="ECO:0007669"/>
    <property type="project" value="UniProtKB-KW"/>
</dbReference>